<dbReference type="InterPro" id="IPR007267">
    <property type="entry name" value="GtrA_DPMS_TM"/>
</dbReference>
<feature type="transmembrane region" description="Helical" evidence="5">
    <location>
        <begin position="16"/>
        <end position="38"/>
    </location>
</feature>
<dbReference type="Pfam" id="PF04138">
    <property type="entry name" value="GtrA_DPMS_TM"/>
    <property type="match status" value="1"/>
</dbReference>
<evidence type="ECO:0000256" key="1">
    <source>
        <dbReference type="ARBA" id="ARBA00004141"/>
    </source>
</evidence>
<name>A0A7X1B841_9BACT</name>
<feature type="transmembrane region" description="Helical" evidence="5">
    <location>
        <begin position="44"/>
        <end position="61"/>
    </location>
</feature>
<keyword evidence="8" id="KW-1185">Reference proteome</keyword>
<comment type="caution">
    <text evidence="7">The sequence shown here is derived from an EMBL/GenBank/DDBJ whole genome shotgun (WGS) entry which is preliminary data.</text>
</comment>
<evidence type="ECO:0000259" key="6">
    <source>
        <dbReference type="Pfam" id="PF04138"/>
    </source>
</evidence>
<dbReference type="AlphaFoldDB" id="A0A7X1B841"/>
<dbReference type="RefSeq" id="WP_185661251.1">
    <property type="nucleotide sequence ID" value="NZ_CAWPOO010000012.1"/>
</dbReference>
<evidence type="ECO:0000256" key="4">
    <source>
        <dbReference type="ARBA" id="ARBA00023136"/>
    </source>
</evidence>
<feature type="domain" description="GtrA/DPMS transmembrane" evidence="6">
    <location>
        <begin position="18"/>
        <end position="126"/>
    </location>
</feature>
<evidence type="ECO:0000256" key="2">
    <source>
        <dbReference type="ARBA" id="ARBA00022692"/>
    </source>
</evidence>
<evidence type="ECO:0000256" key="3">
    <source>
        <dbReference type="ARBA" id="ARBA00022989"/>
    </source>
</evidence>
<sequence length="130" mass="14419">MSNIWTGRLKRILPQLVRFACVTTLVLGVKLGIVWSLGPVLNPYVAYFITHLAIFIVSYVLHSKVTFNSALGWKKAGVYLKAVIGIKILDYLIFSVALVYFEINSLVAVLAATALITILRFMFARKALSA</sequence>
<reference evidence="7 8" key="1">
    <citation type="submission" date="2020-07" db="EMBL/GenBank/DDBJ databases">
        <authorList>
            <person name="Feng X."/>
        </authorList>
    </citation>
    <scope>NUCLEOTIDE SEQUENCE [LARGE SCALE GENOMIC DNA]</scope>
    <source>
        <strain evidence="7 8">JCM23202</strain>
    </source>
</reference>
<dbReference type="GO" id="GO:0000271">
    <property type="term" value="P:polysaccharide biosynthetic process"/>
    <property type="evidence" value="ECO:0007669"/>
    <property type="project" value="InterPro"/>
</dbReference>
<keyword evidence="2 5" id="KW-0812">Transmembrane</keyword>
<comment type="subcellular location">
    <subcellularLocation>
        <location evidence="1">Membrane</location>
        <topology evidence="1">Multi-pass membrane protein</topology>
    </subcellularLocation>
</comment>
<evidence type="ECO:0000256" key="5">
    <source>
        <dbReference type="SAM" id="Phobius"/>
    </source>
</evidence>
<feature type="transmembrane region" description="Helical" evidence="5">
    <location>
        <begin position="106"/>
        <end position="123"/>
    </location>
</feature>
<protein>
    <submittedName>
        <fullName evidence="7">GtrA family protein</fullName>
    </submittedName>
</protein>
<keyword evidence="3 5" id="KW-1133">Transmembrane helix</keyword>
<proteinExistence type="predicted"/>
<keyword evidence="4 5" id="KW-0472">Membrane</keyword>
<organism evidence="7 8">
    <name type="scientific">Pelagicoccus albus</name>
    <dbReference type="NCBI Taxonomy" id="415222"/>
    <lineage>
        <taxon>Bacteria</taxon>
        <taxon>Pseudomonadati</taxon>
        <taxon>Verrucomicrobiota</taxon>
        <taxon>Opitutia</taxon>
        <taxon>Puniceicoccales</taxon>
        <taxon>Pelagicoccaceae</taxon>
        <taxon>Pelagicoccus</taxon>
    </lineage>
</organism>
<evidence type="ECO:0000313" key="8">
    <source>
        <dbReference type="Proteomes" id="UP000526501"/>
    </source>
</evidence>
<evidence type="ECO:0000313" key="7">
    <source>
        <dbReference type="EMBL" id="MBC2607407.1"/>
    </source>
</evidence>
<gene>
    <name evidence="7" type="ORF">H5P27_15245</name>
</gene>
<dbReference type="EMBL" id="JACHVC010000012">
    <property type="protein sequence ID" value="MBC2607407.1"/>
    <property type="molecule type" value="Genomic_DNA"/>
</dbReference>
<dbReference type="GO" id="GO:0016020">
    <property type="term" value="C:membrane"/>
    <property type="evidence" value="ECO:0007669"/>
    <property type="project" value="UniProtKB-SubCell"/>
</dbReference>
<feature type="transmembrane region" description="Helical" evidence="5">
    <location>
        <begin position="82"/>
        <end position="100"/>
    </location>
</feature>
<accession>A0A7X1B841</accession>
<dbReference type="Proteomes" id="UP000526501">
    <property type="component" value="Unassembled WGS sequence"/>
</dbReference>